<evidence type="ECO:0000313" key="8">
    <source>
        <dbReference type="Proteomes" id="UP001530377"/>
    </source>
</evidence>
<feature type="short sequence motif" description="GXGXXG" evidence="4">
    <location>
        <begin position="163"/>
        <end position="168"/>
    </location>
</feature>
<dbReference type="GO" id="GO:0016298">
    <property type="term" value="F:lipase activity"/>
    <property type="evidence" value="ECO:0007669"/>
    <property type="project" value="UniProtKB-ARBA"/>
</dbReference>
<evidence type="ECO:0000256" key="5">
    <source>
        <dbReference type="SAM" id="MobiDB-lite"/>
    </source>
</evidence>
<feature type="short sequence motif" description="GXSXG" evidence="4">
    <location>
        <begin position="192"/>
        <end position="196"/>
    </location>
</feature>
<dbReference type="PROSITE" id="PS51635">
    <property type="entry name" value="PNPLA"/>
    <property type="match status" value="1"/>
</dbReference>
<dbReference type="PANTHER" id="PTHR14226:SF64">
    <property type="entry name" value="PNPLA DOMAIN-CONTAINING PROTEIN"/>
    <property type="match status" value="1"/>
</dbReference>
<dbReference type="Pfam" id="PF01734">
    <property type="entry name" value="Patatin"/>
    <property type="match status" value="1"/>
</dbReference>
<feature type="region of interest" description="Disordered" evidence="5">
    <location>
        <begin position="50"/>
        <end position="69"/>
    </location>
</feature>
<feature type="domain" description="PNPLA" evidence="6">
    <location>
        <begin position="159"/>
        <end position="342"/>
    </location>
</feature>
<gene>
    <name evidence="7" type="ORF">ACHAXA_000691</name>
</gene>
<dbReference type="InterPro" id="IPR016035">
    <property type="entry name" value="Acyl_Trfase/lysoPLipase"/>
</dbReference>
<dbReference type="AlphaFoldDB" id="A0ABD3RFF8"/>
<evidence type="ECO:0000256" key="3">
    <source>
        <dbReference type="ARBA" id="ARBA00023098"/>
    </source>
</evidence>
<dbReference type="InterPro" id="IPR050301">
    <property type="entry name" value="NTE"/>
</dbReference>
<keyword evidence="1" id="KW-0378">Hydrolase</keyword>
<protein>
    <recommendedName>
        <fullName evidence="6">PNPLA domain-containing protein</fullName>
    </recommendedName>
</protein>
<comment type="caution">
    <text evidence="7">The sequence shown here is derived from an EMBL/GenBank/DDBJ whole genome shotgun (WGS) entry which is preliminary data.</text>
</comment>
<evidence type="ECO:0000256" key="1">
    <source>
        <dbReference type="ARBA" id="ARBA00022801"/>
    </source>
</evidence>
<dbReference type="Gene3D" id="3.40.1090.10">
    <property type="entry name" value="Cytosolic phospholipase A2 catalytic domain"/>
    <property type="match status" value="1"/>
</dbReference>
<dbReference type="PANTHER" id="PTHR14226">
    <property type="entry name" value="NEUROPATHY TARGET ESTERASE/SWISS CHEESE D.MELANOGASTER"/>
    <property type="match status" value="1"/>
</dbReference>
<keyword evidence="8" id="KW-1185">Reference proteome</keyword>
<dbReference type="Proteomes" id="UP001530377">
    <property type="component" value="Unassembled WGS sequence"/>
</dbReference>
<reference evidence="7 8" key="1">
    <citation type="submission" date="2024-10" db="EMBL/GenBank/DDBJ databases">
        <title>Updated reference genomes for cyclostephanoid diatoms.</title>
        <authorList>
            <person name="Roberts W.R."/>
            <person name="Alverson A.J."/>
        </authorList>
    </citation>
    <scope>NUCLEOTIDE SEQUENCE [LARGE SCALE GENOMIC DNA]</scope>
    <source>
        <strain evidence="7 8">AJA228-03</strain>
    </source>
</reference>
<evidence type="ECO:0000256" key="4">
    <source>
        <dbReference type="PROSITE-ProRule" id="PRU01161"/>
    </source>
</evidence>
<comment type="caution">
    <text evidence="4">Lacks conserved residue(s) required for the propagation of feature annotation.</text>
</comment>
<dbReference type="SUPFAM" id="SSF52151">
    <property type="entry name" value="FabD/lysophospholipase-like"/>
    <property type="match status" value="1"/>
</dbReference>
<dbReference type="InterPro" id="IPR002641">
    <property type="entry name" value="PNPLA_dom"/>
</dbReference>
<accession>A0ABD3RFF8</accession>
<dbReference type="GO" id="GO:0016042">
    <property type="term" value="P:lipid catabolic process"/>
    <property type="evidence" value="ECO:0007669"/>
    <property type="project" value="UniProtKB-KW"/>
</dbReference>
<proteinExistence type="predicted"/>
<dbReference type="EMBL" id="JALLPB020000872">
    <property type="protein sequence ID" value="KAL3806175.1"/>
    <property type="molecule type" value="Genomic_DNA"/>
</dbReference>
<sequence length="807" mass="88443">MVDHRTSSIIVNDDIDIDIDGRHHPSHHPAEGEFVDDGPSDIIDRTATAAQGGGAGIGSESIPPGGDDAVAASAYESVRASSRGEGTTFQRHDPVINGSLSSLLTYRAKTSADPIDIANYQHGIELMSHHPVLSIVRRRVETKSRPGRRSIDDDSHLALVIEGGGMRGAVSAGMAAALSTLDLLDAFDSIHGSSAGAIVGAYLVSRQLCTDVYTDIMPAAGPRFASRRRGMVNFGVDWLGDLIRRKLLTPSSDDVASDASDDGPDGICVDESDDFDNDNATSWWCEDGDDVSSIELAMGTSNWNRSTDASSRQGRRWTDDHYDGVVLESANYLLSNVLGAAKSYVSMPLLSVTRRLGMALRPALSAIDFASSMRTMETVAFNSKDGDFFGLVQEDDASATNSRSGSWYRMIWMMFKFVPYTLFSSTRKAFATEEFSQPMKDVVEAAALPEGTNAMYGFTKRRKIRNLVRPQEEKKYDPTGRVDDGGGKVGIYPCLEASMLVPGAAGPPIQLIRSKNRQFVEQRGRFFMFLSRRELNRRKVINSHICYDAFCYEPIPYRSAVEKANATHVLALRSRPDGCVVESRQHMYERIVAPLYFRKHGISQVAKLFSSGGSQYRYVEDILTLNAGLSHGITIGRNQSMVDDDFSRGVKIPPTKLLCGTDTTDNVKVADWRRAHLLPINLPFGSPELPPLCQDKDEVIRAVRDGYAAAFDVIAPIAGLPFDSKVISGEMVAKILFPDGDDDISVLDKPVKVKSSYIGEGDEEAKRLSFAAWITKKRKARRKAKDDCLASRRDLSQTSAKADFLIS</sequence>
<evidence type="ECO:0000259" key="6">
    <source>
        <dbReference type="PROSITE" id="PS51635"/>
    </source>
</evidence>
<dbReference type="GO" id="GO:0052689">
    <property type="term" value="F:carboxylic ester hydrolase activity"/>
    <property type="evidence" value="ECO:0007669"/>
    <property type="project" value="UniProtKB-ARBA"/>
</dbReference>
<name>A0ABD3RFF8_9STRA</name>
<evidence type="ECO:0000313" key="7">
    <source>
        <dbReference type="EMBL" id="KAL3806175.1"/>
    </source>
</evidence>
<keyword evidence="3" id="KW-0443">Lipid metabolism</keyword>
<evidence type="ECO:0000256" key="2">
    <source>
        <dbReference type="ARBA" id="ARBA00022963"/>
    </source>
</evidence>
<organism evidence="7 8">
    <name type="scientific">Cyclostephanos tholiformis</name>
    <dbReference type="NCBI Taxonomy" id="382380"/>
    <lineage>
        <taxon>Eukaryota</taxon>
        <taxon>Sar</taxon>
        <taxon>Stramenopiles</taxon>
        <taxon>Ochrophyta</taxon>
        <taxon>Bacillariophyta</taxon>
        <taxon>Coscinodiscophyceae</taxon>
        <taxon>Thalassiosirophycidae</taxon>
        <taxon>Stephanodiscales</taxon>
        <taxon>Stephanodiscaceae</taxon>
        <taxon>Cyclostephanos</taxon>
    </lineage>
</organism>
<keyword evidence="2" id="KW-0442">Lipid degradation</keyword>